<dbReference type="Pfam" id="PF00378">
    <property type="entry name" value="ECH_1"/>
    <property type="match status" value="1"/>
</dbReference>
<proteinExistence type="inferred from homology"/>
<dbReference type="InterPro" id="IPR001753">
    <property type="entry name" value="Enoyl-CoA_hydra/iso"/>
</dbReference>
<dbReference type="AlphaFoldDB" id="A0A544SYI4"/>
<dbReference type="CDD" id="cd06558">
    <property type="entry name" value="crotonase-like"/>
    <property type="match status" value="1"/>
</dbReference>
<evidence type="ECO:0000313" key="3">
    <source>
        <dbReference type="EMBL" id="TQR10268.1"/>
    </source>
</evidence>
<dbReference type="OrthoDB" id="9775794at2"/>
<organism evidence="3 4">
    <name type="scientific">Psychrobacillus lasiicapitis</name>
    <dbReference type="NCBI Taxonomy" id="1636719"/>
    <lineage>
        <taxon>Bacteria</taxon>
        <taxon>Bacillati</taxon>
        <taxon>Bacillota</taxon>
        <taxon>Bacilli</taxon>
        <taxon>Bacillales</taxon>
        <taxon>Bacillaceae</taxon>
        <taxon>Psychrobacillus</taxon>
    </lineage>
</organism>
<dbReference type="Gene3D" id="3.90.226.10">
    <property type="entry name" value="2-enoyl-CoA Hydratase, Chain A, domain 1"/>
    <property type="match status" value="1"/>
</dbReference>
<dbReference type="GO" id="GO:0016836">
    <property type="term" value="F:hydro-lyase activity"/>
    <property type="evidence" value="ECO:0007669"/>
    <property type="project" value="UniProtKB-ARBA"/>
</dbReference>
<gene>
    <name evidence="3" type="ORF">FG382_18060</name>
</gene>
<dbReference type="PANTHER" id="PTHR11941:SF54">
    <property type="entry name" value="ENOYL-COA HYDRATASE, MITOCHONDRIAL"/>
    <property type="match status" value="1"/>
</dbReference>
<keyword evidence="2" id="KW-0456">Lyase</keyword>
<dbReference type="FunFam" id="1.10.12.10:FF:000001">
    <property type="entry name" value="Probable enoyl-CoA hydratase, mitochondrial"/>
    <property type="match status" value="1"/>
</dbReference>
<evidence type="ECO:0000256" key="2">
    <source>
        <dbReference type="ARBA" id="ARBA00023239"/>
    </source>
</evidence>
<dbReference type="InterPro" id="IPR014748">
    <property type="entry name" value="Enoyl-CoA_hydra_C"/>
</dbReference>
<dbReference type="Proteomes" id="UP000317316">
    <property type="component" value="Unassembled WGS sequence"/>
</dbReference>
<dbReference type="RefSeq" id="WP_142540287.1">
    <property type="nucleotide sequence ID" value="NZ_BMIE01000010.1"/>
</dbReference>
<evidence type="ECO:0000256" key="1">
    <source>
        <dbReference type="ARBA" id="ARBA00005254"/>
    </source>
</evidence>
<dbReference type="GO" id="GO:0006635">
    <property type="term" value="P:fatty acid beta-oxidation"/>
    <property type="evidence" value="ECO:0007669"/>
    <property type="project" value="TreeGrafter"/>
</dbReference>
<comment type="similarity">
    <text evidence="1">Belongs to the enoyl-CoA hydratase/isomerase family.</text>
</comment>
<dbReference type="SUPFAM" id="SSF52096">
    <property type="entry name" value="ClpP/crotonase"/>
    <property type="match status" value="1"/>
</dbReference>
<dbReference type="InterPro" id="IPR029045">
    <property type="entry name" value="ClpP/crotonase-like_dom_sf"/>
</dbReference>
<dbReference type="EMBL" id="VDGH01000011">
    <property type="protein sequence ID" value="TQR10268.1"/>
    <property type="molecule type" value="Genomic_DNA"/>
</dbReference>
<dbReference type="Gene3D" id="1.10.12.10">
    <property type="entry name" value="Lyase 2-enoyl-coa Hydratase, Chain A, domain 2"/>
    <property type="match status" value="1"/>
</dbReference>
<evidence type="ECO:0000313" key="4">
    <source>
        <dbReference type="Proteomes" id="UP000317316"/>
    </source>
</evidence>
<keyword evidence="4" id="KW-1185">Reference proteome</keyword>
<name>A0A544SYI4_9BACI</name>
<reference evidence="3 4" key="1">
    <citation type="submission" date="2019-05" db="EMBL/GenBank/DDBJ databases">
        <title>Psychrobacillus vulpis sp. nov., a new species isolated from feces of a red fox that inhabits in The Tablas de Daimiel Natural Park, Albacete, Spain.</title>
        <authorList>
            <person name="Rodriguez M."/>
            <person name="Reina J.C."/>
            <person name="Bejar V."/>
            <person name="Llamas I."/>
        </authorList>
    </citation>
    <scope>NUCLEOTIDE SEQUENCE [LARGE SCALE GENOMIC DNA]</scope>
    <source>
        <strain evidence="3 4">NEAU-3TGS17</strain>
    </source>
</reference>
<protein>
    <submittedName>
        <fullName evidence="3">Enoyl-CoA hydratase</fullName>
    </submittedName>
</protein>
<dbReference type="PANTHER" id="PTHR11941">
    <property type="entry name" value="ENOYL-COA HYDRATASE-RELATED"/>
    <property type="match status" value="1"/>
</dbReference>
<accession>A0A544SYI4</accession>
<dbReference type="FunFam" id="3.90.226.10:FF:000009">
    <property type="entry name" value="Carnitinyl-CoA dehydratase"/>
    <property type="match status" value="1"/>
</dbReference>
<sequence>MQKVQVVSWSLQQNIAQIVIDNPPVNVLSADVIEQLNTAVEEIEKDSKVKVVVLTGAGEKAFVAGGDIKGFPEWIGKGVEVAKQKSLWLQEPLNMIEKLTHPTIVAINGLALGGGCELALSCDIRIAEEHVEIGLPEVKLGLFPGAGGTQRLPRLIGKARAKEMIFTGEPLSAVEAERIGLVNHVVPKGKSLEKAMEIASKICNHSSIPVSFAKHSIDEGYEQPLNEGLVTEASYFGHVFQTEDVQEGVEAFIQKRKPNFQDQ</sequence>
<comment type="caution">
    <text evidence="3">The sequence shown here is derived from an EMBL/GenBank/DDBJ whole genome shotgun (WGS) entry which is preliminary data.</text>
</comment>